<keyword evidence="3" id="KW-1185">Reference proteome</keyword>
<feature type="region of interest" description="Disordered" evidence="1">
    <location>
        <begin position="198"/>
        <end position="328"/>
    </location>
</feature>
<protein>
    <submittedName>
        <fullName evidence="2">Uncharacterized protein</fullName>
    </submittedName>
</protein>
<dbReference type="PANTHER" id="PTHR31110">
    <property type="entry name" value="PESTICIDAL CRYSTAL CRY8BA PROTEIN"/>
    <property type="match status" value="1"/>
</dbReference>
<evidence type="ECO:0000313" key="3">
    <source>
        <dbReference type="Proteomes" id="UP000824469"/>
    </source>
</evidence>
<dbReference type="OMA" id="RCRKHML"/>
<proteinExistence type="predicted"/>
<gene>
    <name evidence="2" type="ORF">KI387_027452</name>
</gene>
<feature type="compositionally biased region" description="Basic and acidic residues" evidence="1">
    <location>
        <begin position="308"/>
        <end position="326"/>
    </location>
</feature>
<evidence type="ECO:0000313" key="2">
    <source>
        <dbReference type="EMBL" id="KAH9312417.1"/>
    </source>
</evidence>
<accession>A0AA38FXQ9</accession>
<feature type="region of interest" description="Disordered" evidence="1">
    <location>
        <begin position="89"/>
        <end position="114"/>
    </location>
</feature>
<sequence length="1309" mass="147225">MFTEGLDETALNWVREGVDVNPTLYSSENISPNLATDPLIYDAALLGKTRNWGLPATKLPGIHYHSGFLGPPHLSSHLEGSVVLDVDDDESVGSAPERGLYYSSGEDGDSAESDLQENPLLHHDYRGGVGQGGYMSGGHLKSPHETTYEYKCRYRYDRLQTSNLEPVSVMDSWSSHCGAKRKINPQHGESVVEKSRFPYGRQHPCSGAGSSEDIGSPEEFPRKNGENAAYHQAEKCTQSGTSPEGKRQEDKKETDQSSICEDRAWPPECDVEDQVFHIPDPQPRSLSEAGTPSAPPMFEPATEITEEGAAKTESKTSRQQRSRESIPIDDINMDQMHFSAPESKDKCTRPASEEVEVQASCRKTSSFFSPPAFYVSGHGAWQALLAYEACVRLCLRAWATGCMEAPEFLNDECAVLRSAFGLQKILLQPEEELLRNATISGSIEETSAPRLKRTVEKIKVEVHRVKIKLVVPSSCNFPCAGPILEHFKSLGKYFSNMWSDLLAGWAAVRTVHSVPHAPRPTTHSQRGAMYMQAGSQYVRQFSGMIKAGVNTLRNSTPSETTQETFSCFLQLKSLIEEEASLMQPGSAVWMQPGSGDNHIFFPESQGDVLIVEVQNSKGNPYGRSSIKIASITDDPNDKIRWWPIYNEKHDCVGKVQLSITNLSTSGEMRPTKCGPVGETLAYDLVLEAAMRMQNFQSRNLCLQGPWKWLLTEFASYYGVSDSYTKLRYLSCIMDVATPTKDCFDLLYELLVPIIKARDENTLNRQEKRMLADCEDQLQHLLATAFENYKSLDESSPSGLVDMFGLATGIAAPALAPAVQVYTLLHDILSAEAQATLRNYLQMAARKRCKRHMAETDEFMMSNNDGFLMDSLTISTAYLKMKALCMHIRDEVHTDIEIHNQHILPSSVDLPTITASVYNVELCNRLRSFLVACPPSSPSSPVTELLIATADFQRDLASWNIRPIKGGVDSKDLFHLYIVLWIQDKRLYLLDFCKLDKVRLTETTTQRSTSPFVEEMYERIKDTLNEYEAIINRWPEYSIDLENAITTVERAVMGALEKQYAEVLTPLKDGIIPKKFGLQYMQKLTRRNSVCLYSVPCQLGLFLNTIKRILDALHPKFETQLRSWASCLPTPVAGDRKLVFGEQLNGITVMLRTKYKTFLQAIVEKLADNTRVQRTTKLKRILQDTKEAGGENEIRERMQLLNSQLIDTICHLHDIFASRIFVAICRGFWDRMGQDVLYFLENRKENRSWYKGSCFALGILDDTFASQMQRLQGNALQEKDLDPPRSIMEARSMLCRETPHGADSSSYYYL</sequence>
<organism evidence="2 3">
    <name type="scientific">Taxus chinensis</name>
    <name type="common">Chinese yew</name>
    <name type="synonym">Taxus wallichiana var. chinensis</name>
    <dbReference type="NCBI Taxonomy" id="29808"/>
    <lineage>
        <taxon>Eukaryota</taxon>
        <taxon>Viridiplantae</taxon>
        <taxon>Streptophyta</taxon>
        <taxon>Embryophyta</taxon>
        <taxon>Tracheophyta</taxon>
        <taxon>Spermatophyta</taxon>
        <taxon>Pinopsida</taxon>
        <taxon>Pinidae</taxon>
        <taxon>Conifers II</taxon>
        <taxon>Cupressales</taxon>
        <taxon>Taxaceae</taxon>
        <taxon>Taxus</taxon>
    </lineage>
</organism>
<feature type="compositionally biased region" description="Basic and acidic residues" evidence="1">
    <location>
        <begin position="244"/>
        <end position="265"/>
    </location>
</feature>
<comment type="caution">
    <text evidence="2">The sequence shown here is derived from an EMBL/GenBank/DDBJ whole genome shotgun (WGS) entry which is preliminary data.</text>
</comment>
<dbReference type="EMBL" id="JAHRHJ020000006">
    <property type="protein sequence ID" value="KAH9312417.1"/>
    <property type="molecule type" value="Genomic_DNA"/>
</dbReference>
<reference evidence="2 3" key="1">
    <citation type="journal article" date="2021" name="Nat. Plants">
        <title>The Taxus genome provides insights into paclitaxel biosynthesis.</title>
        <authorList>
            <person name="Xiong X."/>
            <person name="Gou J."/>
            <person name="Liao Q."/>
            <person name="Li Y."/>
            <person name="Zhou Q."/>
            <person name="Bi G."/>
            <person name="Li C."/>
            <person name="Du R."/>
            <person name="Wang X."/>
            <person name="Sun T."/>
            <person name="Guo L."/>
            <person name="Liang H."/>
            <person name="Lu P."/>
            <person name="Wu Y."/>
            <person name="Zhang Z."/>
            <person name="Ro D.K."/>
            <person name="Shang Y."/>
            <person name="Huang S."/>
            <person name="Yan J."/>
        </authorList>
    </citation>
    <scope>NUCLEOTIDE SEQUENCE [LARGE SCALE GENOMIC DNA]</scope>
    <source>
        <strain evidence="2">Ta-2019</strain>
    </source>
</reference>
<name>A0AA38FXQ9_TAXCH</name>
<dbReference type="Proteomes" id="UP000824469">
    <property type="component" value="Unassembled WGS sequence"/>
</dbReference>
<dbReference type="PANTHER" id="PTHR31110:SF3">
    <property type="entry name" value="PORTAL PROTEIN"/>
    <property type="match status" value="1"/>
</dbReference>
<evidence type="ECO:0000256" key="1">
    <source>
        <dbReference type="SAM" id="MobiDB-lite"/>
    </source>
</evidence>